<reference evidence="4 5" key="1">
    <citation type="submission" date="2016-10" db="EMBL/GenBank/DDBJ databases">
        <authorList>
            <person name="de Groot N.N."/>
        </authorList>
    </citation>
    <scope>NUCLEOTIDE SEQUENCE [LARGE SCALE GENOMIC DNA]</scope>
    <source>
        <strain evidence="4 5">CGMCC 1.9157</strain>
    </source>
</reference>
<dbReference type="PANTHER" id="PTHR43772">
    <property type="entry name" value="ENDO-1,4-BETA-XYLANASE"/>
    <property type="match status" value="1"/>
</dbReference>
<evidence type="ECO:0000313" key="4">
    <source>
        <dbReference type="EMBL" id="SFN90905.1"/>
    </source>
</evidence>
<dbReference type="EMBL" id="FOVR01000002">
    <property type="protein sequence ID" value="SFN90905.1"/>
    <property type="molecule type" value="Genomic_DNA"/>
</dbReference>
<feature type="domain" description="Glucosamine inositolphosphorylceramide transferase 1 N-terminal" evidence="3">
    <location>
        <begin position="251"/>
        <end position="474"/>
    </location>
</feature>
<evidence type="ECO:0000259" key="3">
    <source>
        <dbReference type="Pfam" id="PF24793"/>
    </source>
</evidence>
<evidence type="ECO:0000256" key="2">
    <source>
        <dbReference type="ARBA" id="ARBA00023277"/>
    </source>
</evidence>
<dbReference type="PANTHER" id="PTHR43772:SF2">
    <property type="entry name" value="PUTATIVE (AFU_ORTHOLOGUE AFUA_2G04480)-RELATED"/>
    <property type="match status" value="1"/>
</dbReference>
<dbReference type="Proteomes" id="UP000199236">
    <property type="component" value="Unassembled WGS sequence"/>
</dbReference>
<dbReference type="STRING" id="655353.SAMN04488056_102368"/>
<protein>
    <recommendedName>
        <fullName evidence="3">Glucosamine inositolphosphorylceramide transferase 1 N-terminal domain-containing protein</fullName>
    </recommendedName>
</protein>
<dbReference type="RefSeq" id="WP_139229204.1">
    <property type="nucleotide sequence ID" value="NZ_FOVR01000002.1"/>
</dbReference>
<dbReference type="GO" id="GO:0045493">
    <property type="term" value="P:xylan catabolic process"/>
    <property type="evidence" value="ECO:0007669"/>
    <property type="project" value="UniProtKB-KW"/>
</dbReference>
<evidence type="ECO:0000313" key="5">
    <source>
        <dbReference type="Proteomes" id="UP000199236"/>
    </source>
</evidence>
<keyword evidence="1" id="KW-0858">Xylan degradation</keyword>
<proteinExistence type="predicted"/>
<dbReference type="Pfam" id="PF24793">
    <property type="entry name" value="GINT1_N"/>
    <property type="match status" value="1"/>
</dbReference>
<name>A0A1I5CV92_9HYPH</name>
<organism evidence="4 5">
    <name type="scientific">Cohaesibacter marisflavi</name>
    <dbReference type="NCBI Taxonomy" id="655353"/>
    <lineage>
        <taxon>Bacteria</taxon>
        <taxon>Pseudomonadati</taxon>
        <taxon>Pseudomonadota</taxon>
        <taxon>Alphaproteobacteria</taxon>
        <taxon>Hyphomicrobiales</taxon>
        <taxon>Cohaesibacteraceae</taxon>
    </lineage>
</organism>
<sequence length="510" mass="57557">MRYCLHFDPSHCRMWHGRLVELLSANVQAQVFSSRSSASPHPAHVEKLLRSEAHSLFEGKTYLASPMTPEALEEKAPALNSSDEIDLVIDLVGDGSAPQGKKRLTLLFNGFPAEAALITSIMASGIPQIAFIDEEGTLVATADPSGELAKGVSGSMEQTYARVITLLMAWVQNPDRWVQPLCTKKAEWPSAGQLSKQTVKNGIKANLKQIYYRLFLPSHWRIGWRWVSEADVWSRQSLDGEPWRVLDDVDNHFYADPVPWEKDGAHYLFFEDLDPRTQKGILSVVEMDENGPKGPARPCLKEPFHLSYPFLIEHEGELYMIPETSADGKVTFYRTDSFPVGWQPFKTILTDIDAADVTITQHDGRWWLFCVTRDGGGGYSDCLSIFHADELFGPWFPHAQNPVLIDKATARPAGNFVHIDGRLCRPVQDCSRSYGARMQLVEVTHLSPDHYEQKTLSILEPNDRWPGRKLHTLNRAGHLEVIDGAILRPRLSWLKKLADRVYRPAPHYAR</sequence>
<dbReference type="AlphaFoldDB" id="A0A1I5CV92"/>
<evidence type="ECO:0000256" key="1">
    <source>
        <dbReference type="ARBA" id="ARBA00022651"/>
    </source>
</evidence>
<keyword evidence="1" id="KW-0624">Polysaccharide degradation</keyword>
<keyword evidence="5" id="KW-1185">Reference proteome</keyword>
<dbReference type="SUPFAM" id="SSF75005">
    <property type="entry name" value="Arabinanase/levansucrase/invertase"/>
    <property type="match status" value="1"/>
</dbReference>
<dbReference type="OrthoDB" id="3771157at2"/>
<dbReference type="Gene3D" id="2.115.10.20">
    <property type="entry name" value="Glycosyl hydrolase domain, family 43"/>
    <property type="match status" value="1"/>
</dbReference>
<gene>
    <name evidence="4" type="ORF">SAMN04488056_102368</name>
</gene>
<keyword evidence="2" id="KW-0119">Carbohydrate metabolism</keyword>
<dbReference type="InterPro" id="IPR056442">
    <property type="entry name" value="GINT1_N"/>
</dbReference>
<dbReference type="InterPro" id="IPR023296">
    <property type="entry name" value="Glyco_hydro_beta-prop_sf"/>
</dbReference>
<dbReference type="InterPro" id="IPR052176">
    <property type="entry name" value="Glycosyl_Hydrlase_43_Enz"/>
</dbReference>
<accession>A0A1I5CV92</accession>